<dbReference type="AlphaFoldDB" id="A0A1B3XQ01"/>
<keyword evidence="2" id="KW-1185">Reference proteome</keyword>
<sequence>MNETSNQKALLEAYLSIWNNRKVTDEGGEGVLAELVRRELSDENAHPRVRKPALEKFYLCIKRVMESSLSHEMKNAIVKVYIAELDRL</sequence>
<dbReference type="STRING" id="264697.ABE28_013115"/>
<organism evidence="1 2">
    <name type="scientific">Peribacillus muralis</name>
    <dbReference type="NCBI Taxonomy" id="264697"/>
    <lineage>
        <taxon>Bacteria</taxon>
        <taxon>Bacillati</taxon>
        <taxon>Bacillota</taxon>
        <taxon>Bacilli</taxon>
        <taxon>Bacillales</taxon>
        <taxon>Bacillaceae</taxon>
        <taxon>Peribacillus</taxon>
    </lineage>
</organism>
<dbReference type="EMBL" id="CP017080">
    <property type="protein sequence ID" value="AOH55294.1"/>
    <property type="molecule type" value="Genomic_DNA"/>
</dbReference>
<dbReference type="Proteomes" id="UP000077926">
    <property type="component" value="Chromosome"/>
</dbReference>
<proteinExistence type="predicted"/>
<reference evidence="1 2" key="1">
    <citation type="submission" date="2016-08" db="EMBL/GenBank/DDBJ databases">
        <title>Complete genome sequence of Bacillus muralis G25-68, a strain with toxicity to nematodes.</title>
        <authorList>
            <person name="Zheng Z."/>
        </authorList>
    </citation>
    <scope>NUCLEOTIDE SEQUENCE [LARGE SCALE GENOMIC DNA]</scope>
    <source>
        <strain evidence="1 2">G25-68</strain>
    </source>
</reference>
<evidence type="ECO:0000313" key="2">
    <source>
        <dbReference type="Proteomes" id="UP000077926"/>
    </source>
</evidence>
<dbReference type="OrthoDB" id="2454083at2"/>
<dbReference type="KEGG" id="bmur:ABE28_013115"/>
<accession>A0A1B3XQ01</accession>
<name>A0A1B3XQ01_9BACI</name>
<evidence type="ECO:0000313" key="1">
    <source>
        <dbReference type="EMBL" id="AOH55294.1"/>
    </source>
</evidence>
<protein>
    <submittedName>
        <fullName evidence="1">Uncharacterized protein</fullName>
    </submittedName>
</protein>
<dbReference type="RefSeq" id="WP_064467344.1">
    <property type="nucleotide sequence ID" value="NZ_CP017080.1"/>
</dbReference>
<gene>
    <name evidence="1" type="ORF">ABE28_013115</name>
</gene>